<reference evidence="2" key="1">
    <citation type="submission" date="2024-02" db="UniProtKB">
        <authorList>
            <consortium name="WormBaseParasite"/>
        </authorList>
    </citation>
    <scope>IDENTIFICATION</scope>
</reference>
<evidence type="ECO:0000313" key="1">
    <source>
        <dbReference type="Proteomes" id="UP000035681"/>
    </source>
</evidence>
<dbReference type="AlphaFoldDB" id="A0AAF5DM45"/>
<organism evidence="1 2">
    <name type="scientific">Strongyloides stercoralis</name>
    <name type="common">Threadworm</name>
    <dbReference type="NCBI Taxonomy" id="6248"/>
    <lineage>
        <taxon>Eukaryota</taxon>
        <taxon>Metazoa</taxon>
        <taxon>Ecdysozoa</taxon>
        <taxon>Nematoda</taxon>
        <taxon>Chromadorea</taxon>
        <taxon>Rhabditida</taxon>
        <taxon>Tylenchina</taxon>
        <taxon>Panagrolaimomorpha</taxon>
        <taxon>Strongyloidoidea</taxon>
        <taxon>Strongyloididae</taxon>
        <taxon>Strongyloides</taxon>
    </lineage>
</organism>
<evidence type="ECO:0000313" key="2">
    <source>
        <dbReference type="WBParaSite" id="TCONS_00013708.p1"/>
    </source>
</evidence>
<accession>A0AAF5DM45</accession>
<dbReference type="WBParaSite" id="TCONS_00013708.p1">
    <property type="protein sequence ID" value="TCONS_00013708.p1"/>
    <property type="gene ID" value="XLOC_008562"/>
</dbReference>
<name>A0AAF5DM45_STRER</name>
<keyword evidence="1" id="KW-1185">Reference proteome</keyword>
<protein>
    <submittedName>
        <fullName evidence="2">Uncharacterized protein</fullName>
    </submittedName>
</protein>
<sequence>LNQQSVLEIETSSIQEINFFINLTLNSSCKLSGPEAYIKDILMFLKKTLILLQDESCINAKLALFSINIRDYIDKVKKLVETIKITDSKEQLLPFYIPFEKTISLLIKRLEIYETNSLNIILYSDDIQTNNSLGSHTKTGSFLHIAYKLHFLNNFNVIKKCSKLDSIMTLGIVLSEVTKFFKYDWLLALIKKMLVNLNIVHINKQLSLKIFCFCGDHSFLQEVFNVPKSFKGEVEERDFKNLKACEEANDDEVLKGERFSSVMEYPLNEYSDPFHDILEGILANVIFCIVKKIKYFNSQYRRLSSTAINWNPIEMEKRRFNKRNKCAEQYITLSMQKKEINDYEINFLQSLINIKEARCSMKFYVLLHYPLYCRRYRNMTAVSCKRFLHSISNNKKNPAYTIVGKKSFMNLIEREFLSLV</sequence>
<proteinExistence type="predicted"/>
<dbReference type="Proteomes" id="UP000035681">
    <property type="component" value="Unplaced"/>
</dbReference>